<dbReference type="EMBL" id="MU863661">
    <property type="protein sequence ID" value="KAK4098209.1"/>
    <property type="molecule type" value="Genomic_DNA"/>
</dbReference>
<dbReference type="AlphaFoldDB" id="A0AAN6PX30"/>
<proteinExistence type="predicted"/>
<protein>
    <submittedName>
        <fullName evidence="2">Uncharacterized protein</fullName>
    </submittedName>
</protein>
<organism evidence="2 3">
    <name type="scientific">Parathielavia hyrcaniae</name>
    <dbReference type="NCBI Taxonomy" id="113614"/>
    <lineage>
        <taxon>Eukaryota</taxon>
        <taxon>Fungi</taxon>
        <taxon>Dikarya</taxon>
        <taxon>Ascomycota</taxon>
        <taxon>Pezizomycotina</taxon>
        <taxon>Sordariomycetes</taxon>
        <taxon>Sordariomycetidae</taxon>
        <taxon>Sordariales</taxon>
        <taxon>Chaetomiaceae</taxon>
        <taxon>Parathielavia</taxon>
    </lineage>
</organism>
<name>A0AAN6PX30_9PEZI</name>
<comment type="caution">
    <text evidence="2">The sequence shown here is derived from an EMBL/GenBank/DDBJ whole genome shotgun (WGS) entry which is preliminary data.</text>
</comment>
<sequence>MAEHCTRPVLMIKDGTRYGGNDYMRFDDLASTHMTAGRGRIGKVEVDCRFVFSKSHWGVIGESKHPGGIIYLDLNFRQPLDCKLESATVTVTLSEDDERGQHACPVKFTHHYGPKELRGQETPVQMRRVKKMAPEVHVLGYGGGGLGVDKEKVVWTHNRWSFAGNISPGKGSPWDRTLQWDLRENPQDLQPKHSNMFHTAFALEHNAKRFYMTVQVSGKLASLSGKVRNRFKFGSNDQKIVTRIEWTEGYRCPLQLDMMAKDLHLAMEVENQARVPIEIRDALPATFRPATPIPPSETREDQQAIAGSRPVEDSSSRPMLEPGRSAEAPWAPLRTAHALEHPAMPGLEDLSMVSGLAPSSSAAPHILSPVPTRPRGQESNQGSEALLSCAPLLDSTEPRDSTVSNDSVRHPQDPEAHDLVAVPVGNAAVDKAVLKVQETMMRTDGNTLLLLQWVRNLGIQLLILMASILQIPAEIRVKDPGLAADGGRERVKPKQQPGPLRLTVPQQESSQSDYDGDTCVGSSGLTPGTVCSALGKGTAEGAKIAAGVSDN</sequence>
<evidence type="ECO:0000256" key="1">
    <source>
        <dbReference type="SAM" id="MobiDB-lite"/>
    </source>
</evidence>
<feature type="compositionally biased region" description="Basic and acidic residues" evidence="1">
    <location>
        <begin position="407"/>
        <end position="418"/>
    </location>
</feature>
<feature type="region of interest" description="Disordered" evidence="1">
    <location>
        <begin position="363"/>
        <end position="418"/>
    </location>
</feature>
<evidence type="ECO:0000313" key="2">
    <source>
        <dbReference type="EMBL" id="KAK4098209.1"/>
    </source>
</evidence>
<feature type="region of interest" description="Disordered" evidence="1">
    <location>
        <begin position="484"/>
        <end position="519"/>
    </location>
</feature>
<dbReference type="Proteomes" id="UP001305647">
    <property type="component" value="Unassembled WGS sequence"/>
</dbReference>
<keyword evidence="3" id="KW-1185">Reference proteome</keyword>
<reference evidence="2" key="1">
    <citation type="journal article" date="2023" name="Mol. Phylogenet. Evol.">
        <title>Genome-scale phylogeny and comparative genomics of the fungal order Sordariales.</title>
        <authorList>
            <person name="Hensen N."/>
            <person name="Bonometti L."/>
            <person name="Westerberg I."/>
            <person name="Brannstrom I.O."/>
            <person name="Guillou S."/>
            <person name="Cros-Aarteil S."/>
            <person name="Calhoun S."/>
            <person name="Haridas S."/>
            <person name="Kuo A."/>
            <person name="Mondo S."/>
            <person name="Pangilinan J."/>
            <person name="Riley R."/>
            <person name="LaButti K."/>
            <person name="Andreopoulos B."/>
            <person name="Lipzen A."/>
            <person name="Chen C."/>
            <person name="Yan M."/>
            <person name="Daum C."/>
            <person name="Ng V."/>
            <person name="Clum A."/>
            <person name="Steindorff A."/>
            <person name="Ohm R.A."/>
            <person name="Martin F."/>
            <person name="Silar P."/>
            <person name="Natvig D.O."/>
            <person name="Lalanne C."/>
            <person name="Gautier V."/>
            <person name="Ament-Velasquez S.L."/>
            <person name="Kruys A."/>
            <person name="Hutchinson M.I."/>
            <person name="Powell A.J."/>
            <person name="Barry K."/>
            <person name="Miller A.N."/>
            <person name="Grigoriev I.V."/>
            <person name="Debuchy R."/>
            <person name="Gladieux P."/>
            <person name="Hiltunen Thoren M."/>
            <person name="Johannesson H."/>
        </authorList>
    </citation>
    <scope>NUCLEOTIDE SEQUENCE</scope>
    <source>
        <strain evidence="2">CBS 757.83</strain>
    </source>
</reference>
<gene>
    <name evidence="2" type="ORF">N658DRAFT_499634</name>
</gene>
<accession>A0AAN6PX30</accession>
<feature type="compositionally biased region" description="Polar residues" evidence="1">
    <location>
        <begin position="504"/>
        <end position="513"/>
    </location>
</feature>
<feature type="region of interest" description="Disordered" evidence="1">
    <location>
        <begin position="286"/>
        <end position="325"/>
    </location>
</feature>
<evidence type="ECO:0000313" key="3">
    <source>
        <dbReference type="Proteomes" id="UP001305647"/>
    </source>
</evidence>
<reference evidence="2" key="2">
    <citation type="submission" date="2023-05" db="EMBL/GenBank/DDBJ databases">
        <authorList>
            <consortium name="Lawrence Berkeley National Laboratory"/>
            <person name="Steindorff A."/>
            <person name="Hensen N."/>
            <person name="Bonometti L."/>
            <person name="Westerberg I."/>
            <person name="Brannstrom I.O."/>
            <person name="Guillou S."/>
            <person name="Cros-Aarteil S."/>
            <person name="Calhoun S."/>
            <person name="Haridas S."/>
            <person name="Kuo A."/>
            <person name="Mondo S."/>
            <person name="Pangilinan J."/>
            <person name="Riley R."/>
            <person name="Labutti K."/>
            <person name="Andreopoulos B."/>
            <person name="Lipzen A."/>
            <person name="Chen C."/>
            <person name="Yanf M."/>
            <person name="Daum C."/>
            <person name="Ng V."/>
            <person name="Clum A."/>
            <person name="Ohm R."/>
            <person name="Martin F."/>
            <person name="Silar P."/>
            <person name="Natvig D."/>
            <person name="Lalanne C."/>
            <person name="Gautier V."/>
            <person name="Ament-Velasquez S.L."/>
            <person name="Kruys A."/>
            <person name="Hutchinson M.I."/>
            <person name="Powell A.J."/>
            <person name="Barry K."/>
            <person name="Miller A.N."/>
            <person name="Grigoriev I.V."/>
            <person name="Debuchy R."/>
            <person name="Gladieux P."/>
            <person name="Thoren M.H."/>
            <person name="Johannesson H."/>
        </authorList>
    </citation>
    <scope>NUCLEOTIDE SEQUENCE</scope>
    <source>
        <strain evidence="2">CBS 757.83</strain>
    </source>
</reference>